<comment type="caution">
    <text evidence="7">The sequence shown here is derived from an EMBL/GenBank/DDBJ whole genome shotgun (WGS) entry which is preliminary data.</text>
</comment>
<reference evidence="8" key="1">
    <citation type="journal article" date="2019" name="Int. J. Syst. Evol. Microbiol.">
        <title>The Global Catalogue of Microorganisms (GCM) 10K type strain sequencing project: providing services to taxonomists for standard genome sequencing and annotation.</title>
        <authorList>
            <consortium name="The Broad Institute Genomics Platform"/>
            <consortium name="The Broad Institute Genome Sequencing Center for Infectious Disease"/>
            <person name="Wu L."/>
            <person name="Ma J."/>
        </authorList>
    </citation>
    <scope>NUCLEOTIDE SEQUENCE [LARGE SCALE GENOMIC DNA]</scope>
    <source>
        <strain evidence="8">CGMCC 1.12966</strain>
    </source>
</reference>
<keyword evidence="8" id="KW-1185">Reference proteome</keyword>
<dbReference type="PROSITE" id="PS00194">
    <property type="entry name" value="THIOREDOXIN_1"/>
    <property type="match status" value="1"/>
</dbReference>
<dbReference type="PANTHER" id="PTHR42852">
    <property type="entry name" value="THIOL:DISULFIDE INTERCHANGE PROTEIN DSBE"/>
    <property type="match status" value="1"/>
</dbReference>
<dbReference type="SUPFAM" id="SSF52833">
    <property type="entry name" value="Thioredoxin-like"/>
    <property type="match status" value="1"/>
</dbReference>
<dbReference type="InterPro" id="IPR025380">
    <property type="entry name" value="DUF4369"/>
</dbReference>
<proteinExistence type="predicted"/>
<organism evidence="7 8">
    <name type="scientific">Sphingobacterium griseoflavum</name>
    <dbReference type="NCBI Taxonomy" id="1474952"/>
    <lineage>
        <taxon>Bacteria</taxon>
        <taxon>Pseudomonadati</taxon>
        <taxon>Bacteroidota</taxon>
        <taxon>Sphingobacteriia</taxon>
        <taxon>Sphingobacteriales</taxon>
        <taxon>Sphingobacteriaceae</taxon>
        <taxon>Sphingobacterium</taxon>
    </lineage>
</organism>
<dbReference type="EMBL" id="BNAF01000012">
    <property type="protein sequence ID" value="GHE44512.1"/>
    <property type="molecule type" value="Genomic_DNA"/>
</dbReference>
<feature type="chain" id="PRO_5046890950" evidence="5">
    <location>
        <begin position="21"/>
        <end position="380"/>
    </location>
</feature>
<keyword evidence="3" id="KW-1015">Disulfide bond</keyword>
<sequence length="380" mass="42269">MNICKTIAVLLLAAPVQLMAQETGFQIQGKAPKVFDGKKIYLDYSKDGFSVSDSATIVNGKFAFRGLVDEPNFARMVFDPEGKGKMMVQNNGDRLYYYLGNEKYDFLIKDSLRTATITGSPLHTAYAAYLKEIGGGFMDIIDAANKSFSAVDAKAADAEQQYADIKKKYDEKFQVRRDKEIAFAQNNPNSMFSVDALVDAANQRKLSEIEPIFNKLSKEVRQLSSARQLEARIAADKSIKLGNMAPEFVQPDTAGRPVSLADFKGKYVLIDFWASWCGPCRAENPNLLEAYQKYENKGLHILAVSLDDVKGRNAWLKAIKDDGMPWVHVADLKGWANEAAVLYGVRAVPQNYLLDPEGKIIALNLRGEKLHDELAKVFGN</sequence>
<dbReference type="PROSITE" id="PS51352">
    <property type="entry name" value="THIOREDOXIN_2"/>
    <property type="match status" value="1"/>
</dbReference>
<dbReference type="InterPro" id="IPR050553">
    <property type="entry name" value="Thioredoxin_ResA/DsbE_sf"/>
</dbReference>
<feature type="signal peptide" evidence="5">
    <location>
        <begin position="1"/>
        <end position="20"/>
    </location>
</feature>
<evidence type="ECO:0000256" key="5">
    <source>
        <dbReference type="SAM" id="SignalP"/>
    </source>
</evidence>
<evidence type="ECO:0000256" key="1">
    <source>
        <dbReference type="ARBA" id="ARBA00004196"/>
    </source>
</evidence>
<evidence type="ECO:0000313" key="7">
    <source>
        <dbReference type="EMBL" id="GHE44512.1"/>
    </source>
</evidence>
<gene>
    <name evidence="7" type="ORF">GCM10017764_29660</name>
</gene>
<evidence type="ECO:0000313" key="8">
    <source>
        <dbReference type="Proteomes" id="UP000620550"/>
    </source>
</evidence>
<dbReference type="Gene3D" id="3.40.30.10">
    <property type="entry name" value="Glutaredoxin"/>
    <property type="match status" value="1"/>
</dbReference>
<evidence type="ECO:0000259" key="6">
    <source>
        <dbReference type="PROSITE" id="PS51352"/>
    </source>
</evidence>
<dbReference type="InterPro" id="IPR036249">
    <property type="entry name" value="Thioredoxin-like_sf"/>
</dbReference>
<comment type="subcellular location">
    <subcellularLocation>
        <location evidence="1">Cell envelope</location>
    </subcellularLocation>
</comment>
<dbReference type="InterPro" id="IPR017937">
    <property type="entry name" value="Thioredoxin_CS"/>
</dbReference>
<dbReference type="CDD" id="cd02966">
    <property type="entry name" value="TlpA_like_family"/>
    <property type="match status" value="1"/>
</dbReference>
<name>A0ABQ3HXI2_9SPHI</name>
<dbReference type="InterPro" id="IPR000866">
    <property type="entry name" value="AhpC/TSA"/>
</dbReference>
<accession>A0ABQ3HXI2</accession>
<dbReference type="Proteomes" id="UP000620550">
    <property type="component" value="Unassembled WGS sequence"/>
</dbReference>
<dbReference type="RefSeq" id="WP_189627488.1">
    <property type="nucleotide sequence ID" value="NZ_BNAF01000012.1"/>
</dbReference>
<dbReference type="Pfam" id="PF00578">
    <property type="entry name" value="AhpC-TSA"/>
    <property type="match status" value="1"/>
</dbReference>
<evidence type="ECO:0000256" key="4">
    <source>
        <dbReference type="ARBA" id="ARBA00023284"/>
    </source>
</evidence>
<feature type="domain" description="Thioredoxin" evidence="6">
    <location>
        <begin position="239"/>
        <end position="380"/>
    </location>
</feature>
<dbReference type="Pfam" id="PF14289">
    <property type="entry name" value="DUF4369"/>
    <property type="match status" value="1"/>
</dbReference>
<dbReference type="InterPro" id="IPR013766">
    <property type="entry name" value="Thioredoxin_domain"/>
</dbReference>
<keyword evidence="2" id="KW-0201">Cytochrome c-type biogenesis</keyword>
<evidence type="ECO:0000256" key="2">
    <source>
        <dbReference type="ARBA" id="ARBA00022748"/>
    </source>
</evidence>
<keyword evidence="5" id="KW-0732">Signal</keyword>
<dbReference type="PANTHER" id="PTHR42852:SF6">
    <property type="entry name" value="THIOL:DISULFIDE INTERCHANGE PROTEIN DSBE"/>
    <property type="match status" value="1"/>
</dbReference>
<evidence type="ECO:0000256" key="3">
    <source>
        <dbReference type="ARBA" id="ARBA00023157"/>
    </source>
</evidence>
<protein>
    <submittedName>
        <fullName evidence="7">Thiol:disulfide interchange protein</fullName>
    </submittedName>
</protein>
<keyword evidence="4" id="KW-0676">Redox-active center</keyword>